<name>A0A1R2BZI8_9CILI</name>
<dbReference type="InterPro" id="IPR036457">
    <property type="entry name" value="PPM-type-like_dom_sf"/>
</dbReference>
<protein>
    <recommendedName>
        <fullName evidence="3">PPM-type phosphatase domain-containing protein</fullName>
    </recommendedName>
</protein>
<gene>
    <name evidence="1" type="ORF">SteCoe_17163</name>
</gene>
<keyword evidence="2" id="KW-1185">Reference proteome</keyword>
<evidence type="ECO:0000313" key="2">
    <source>
        <dbReference type="Proteomes" id="UP000187209"/>
    </source>
</evidence>
<dbReference type="AlphaFoldDB" id="A0A1R2BZI8"/>
<evidence type="ECO:0000313" key="1">
    <source>
        <dbReference type="EMBL" id="OMJ82203.1"/>
    </source>
</evidence>
<reference evidence="1 2" key="1">
    <citation type="submission" date="2016-11" db="EMBL/GenBank/DDBJ databases">
        <title>The macronuclear genome of Stentor coeruleus: a giant cell with tiny introns.</title>
        <authorList>
            <person name="Slabodnick M."/>
            <person name="Ruby J.G."/>
            <person name="Reiff S.B."/>
            <person name="Swart E.C."/>
            <person name="Gosai S."/>
            <person name="Prabakaran S."/>
            <person name="Witkowska E."/>
            <person name="Larue G.E."/>
            <person name="Fisher S."/>
            <person name="Freeman R.M."/>
            <person name="Gunawardena J."/>
            <person name="Chu W."/>
            <person name="Stover N.A."/>
            <person name="Gregory B.D."/>
            <person name="Nowacki M."/>
            <person name="Derisi J."/>
            <person name="Roy S.W."/>
            <person name="Marshall W.F."/>
            <person name="Sood P."/>
        </authorList>
    </citation>
    <scope>NUCLEOTIDE SEQUENCE [LARGE SCALE GENOMIC DNA]</scope>
    <source>
        <strain evidence="1">WM001</strain>
    </source>
</reference>
<dbReference type="SUPFAM" id="SSF81606">
    <property type="entry name" value="PP2C-like"/>
    <property type="match status" value="1"/>
</dbReference>
<comment type="caution">
    <text evidence="1">The sequence shown here is derived from an EMBL/GenBank/DDBJ whole genome shotgun (WGS) entry which is preliminary data.</text>
</comment>
<proteinExistence type="predicted"/>
<sequence length="137" mass="15297">MGSCSTHTRQNPSITLQLGIYTYPRDCSICIKSTEIGQDNESIDFRLTDPINLSYDSLLIFSSKIIVSECVLPGVDPRDTSLKRCQDSALVLFGKECILTGVFDGHGNYGDVIANYCVSYAKDFFKTSWNDSRVIFM</sequence>
<organism evidence="1 2">
    <name type="scientific">Stentor coeruleus</name>
    <dbReference type="NCBI Taxonomy" id="5963"/>
    <lineage>
        <taxon>Eukaryota</taxon>
        <taxon>Sar</taxon>
        <taxon>Alveolata</taxon>
        <taxon>Ciliophora</taxon>
        <taxon>Postciliodesmatophora</taxon>
        <taxon>Heterotrichea</taxon>
        <taxon>Heterotrichida</taxon>
        <taxon>Stentoridae</taxon>
        <taxon>Stentor</taxon>
    </lineage>
</organism>
<dbReference type="Proteomes" id="UP000187209">
    <property type="component" value="Unassembled WGS sequence"/>
</dbReference>
<dbReference type="EMBL" id="MPUH01000349">
    <property type="protein sequence ID" value="OMJ82203.1"/>
    <property type="molecule type" value="Genomic_DNA"/>
</dbReference>
<accession>A0A1R2BZI8</accession>
<evidence type="ECO:0008006" key="3">
    <source>
        <dbReference type="Google" id="ProtNLM"/>
    </source>
</evidence>